<dbReference type="GO" id="GO:0016020">
    <property type="term" value="C:membrane"/>
    <property type="evidence" value="ECO:0007669"/>
    <property type="project" value="UniProtKB-SubCell"/>
</dbReference>
<evidence type="ECO:0000256" key="5">
    <source>
        <dbReference type="ARBA" id="ARBA00023136"/>
    </source>
</evidence>
<name>A0A9D4TXP5_CHLVU</name>
<proteinExistence type="inferred from homology"/>
<keyword evidence="3" id="KW-0812">Transmembrane</keyword>
<evidence type="ECO:0000256" key="1">
    <source>
        <dbReference type="ARBA" id="ARBA00004141"/>
    </source>
</evidence>
<protein>
    <submittedName>
        <fullName evidence="8">Uncharacterized protein</fullName>
    </submittedName>
</protein>
<comment type="subcellular location">
    <subcellularLocation>
        <location evidence="1">Membrane</location>
        <topology evidence="1">Multi-pass membrane protein</topology>
    </subcellularLocation>
</comment>
<feature type="compositionally biased region" description="Polar residues" evidence="7">
    <location>
        <begin position="1"/>
        <end position="19"/>
    </location>
</feature>
<dbReference type="Pfam" id="PF04117">
    <property type="entry name" value="Mpv17_PMP22"/>
    <property type="match status" value="1"/>
</dbReference>
<dbReference type="AlphaFoldDB" id="A0A9D4TXP5"/>
<evidence type="ECO:0000256" key="7">
    <source>
        <dbReference type="SAM" id="MobiDB-lite"/>
    </source>
</evidence>
<dbReference type="Proteomes" id="UP001055712">
    <property type="component" value="Unassembled WGS sequence"/>
</dbReference>
<reference evidence="8" key="1">
    <citation type="journal article" date="2019" name="Plant J.">
        <title>Chlorella vulgaris genome assembly and annotation reveals the molecular basis for metabolic acclimation to high light conditions.</title>
        <authorList>
            <person name="Cecchin M."/>
            <person name="Marcolungo L."/>
            <person name="Rossato M."/>
            <person name="Girolomoni L."/>
            <person name="Cosentino E."/>
            <person name="Cuine S."/>
            <person name="Li-Beisson Y."/>
            <person name="Delledonne M."/>
            <person name="Ballottari M."/>
        </authorList>
    </citation>
    <scope>NUCLEOTIDE SEQUENCE</scope>
    <source>
        <strain evidence="8">211/11P</strain>
    </source>
</reference>
<evidence type="ECO:0000256" key="2">
    <source>
        <dbReference type="ARBA" id="ARBA00006824"/>
    </source>
</evidence>
<organism evidence="8 9">
    <name type="scientific">Chlorella vulgaris</name>
    <name type="common">Green alga</name>
    <dbReference type="NCBI Taxonomy" id="3077"/>
    <lineage>
        <taxon>Eukaryota</taxon>
        <taxon>Viridiplantae</taxon>
        <taxon>Chlorophyta</taxon>
        <taxon>core chlorophytes</taxon>
        <taxon>Trebouxiophyceae</taxon>
        <taxon>Chlorellales</taxon>
        <taxon>Chlorellaceae</taxon>
        <taxon>Chlorella clade</taxon>
        <taxon>Chlorella</taxon>
    </lineage>
</organism>
<dbReference type="GO" id="GO:0005737">
    <property type="term" value="C:cytoplasm"/>
    <property type="evidence" value="ECO:0007669"/>
    <property type="project" value="TreeGrafter"/>
</dbReference>
<evidence type="ECO:0000256" key="4">
    <source>
        <dbReference type="ARBA" id="ARBA00022989"/>
    </source>
</evidence>
<dbReference type="PANTHER" id="PTHR11266">
    <property type="entry name" value="PEROXISOMAL MEMBRANE PROTEIN 2, PXMP2 MPV17"/>
    <property type="match status" value="1"/>
</dbReference>
<comment type="caution">
    <text evidence="8">The sequence shown here is derived from an EMBL/GenBank/DDBJ whole genome shotgun (WGS) entry which is preliminary data.</text>
</comment>
<sequence length="255" mass="26691">MPTQQPATKAARRSTQSGSLAVAQPPALEMPAGAASVLHGVRGAWNWYMEALDQRPLLTKAATSFVCVCVGDSLAQAIGTAPFSASRILGIATYSCTVGAATGHYWHRWLETHVSPDNPTSDSAVGTKILLDQAVLTPVMTAVFFAALKLMEGRPDAILPFMQDKYVQTLLAGYAIWVPWNYASFKFIPQDLRILAGNVVGIGWGMYVSVSCINNAGGVTSTAPSACTSLITAMEAVPGACPAIMAAVEAASLAG</sequence>
<gene>
    <name evidence="8" type="ORF">D9Q98_000161</name>
</gene>
<reference evidence="8" key="2">
    <citation type="submission" date="2020-11" db="EMBL/GenBank/DDBJ databases">
        <authorList>
            <person name="Cecchin M."/>
            <person name="Marcolungo L."/>
            <person name="Rossato M."/>
            <person name="Girolomoni L."/>
            <person name="Cosentino E."/>
            <person name="Cuine S."/>
            <person name="Li-Beisson Y."/>
            <person name="Delledonne M."/>
            <person name="Ballottari M."/>
        </authorList>
    </citation>
    <scope>NUCLEOTIDE SEQUENCE</scope>
    <source>
        <strain evidence="8">211/11P</strain>
        <tissue evidence="8">Whole cell</tissue>
    </source>
</reference>
<keyword evidence="4" id="KW-1133">Transmembrane helix</keyword>
<evidence type="ECO:0000313" key="9">
    <source>
        <dbReference type="Proteomes" id="UP001055712"/>
    </source>
</evidence>
<evidence type="ECO:0000313" key="8">
    <source>
        <dbReference type="EMBL" id="KAI3437713.1"/>
    </source>
</evidence>
<evidence type="ECO:0000256" key="3">
    <source>
        <dbReference type="ARBA" id="ARBA00022692"/>
    </source>
</evidence>
<evidence type="ECO:0000256" key="6">
    <source>
        <dbReference type="RuleBase" id="RU363053"/>
    </source>
</evidence>
<keyword evidence="9" id="KW-1185">Reference proteome</keyword>
<dbReference type="InterPro" id="IPR007248">
    <property type="entry name" value="Mpv17_PMP22"/>
</dbReference>
<accession>A0A9D4TXP5</accession>
<dbReference type="OrthoDB" id="10267969at2759"/>
<keyword evidence="5" id="KW-0472">Membrane</keyword>
<comment type="similarity">
    <text evidence="2 6">Belongs to the peroxisomal membrane protein PXMP2/4 family.</text>
</comment>
<feature type="region of interest" description="Disordered" evidence="7">
    <location>
        <begin position="1"/>
        <end position="21"/>
    </location>
</feature>
<dbReference type="EMBL" id="SIDB01000001">
    <property type="protein sequence ID" value="KAI3437713.1"/>
    <property type="molecule type" value="Genomic_DNA"/>
</dbReference>